<dbReference type="BioCyc" id="LINT1085541:G11IQ-3195-MONOMER"/>
<sequence length="113" mass="12563">MSFKIVPTPHFEKELKRLAKKYPSLKKEIKDISTQLANNPTQGTQIGKNCFKIRVAIASKGKGKSGGARVISCVFLIEEVVSLLSIYDKAEKENISDEELKNLIKSIEQAKGK</sequence>
<dbReference type="EMBL" id="AHNY02000277">
    <property type="protein sequence ID" value="EMY22828.1"/>
    <property type="molecule type" value="Genomic_DNA"/>
</dbReference>
<accession>N1U9D2</accession>
<protein>
    <submittedName>
        <fullName evidence="1">PF06296 family protein</fullName>
    </submittedName>
</protein>
<dbReference type="Pfam" id="PF06296">
    <property type="entry name" value="RelE"/>
    <property type="match status" value="1"/>
</dbReference>
<comment type="caution">
    <text evidence="1">The sequence shown here is derived from an EMBL/GenBank/DDBJ whole genome shotgun (WGS) entry which is preliminary data.</text>
</comment>
<evidence type="ECO:0000313" key="2">
    <source>
        <dbReference type="Proteomes" id="UP000012220"/>
    </source>
</evidence>
<evidence type="ECO:0000313" key="1">
    <source>
        <dbReference type="EMBL" id="EMY22828.1"/>
    </source>
</evidence>
<name>N1U9D2_LEPIR</name>
<organism evidence="1 2">
    <name type="scientific">Leptospira interrogans serovar Australis str. 200703203</name>
    <dbReference type="NCBI Taxonomy" id="1085541"/>
    <lineage>
        <taxon>Bacteria</taxon>
        <taxon>Pseudomonadati</taxon>
        <taxon>Spirochaetota</taxon>
        <taxon>Spirochaetia</taxon>
        <taxon>Leptospirales</taxon>
        <taxon>Leptospiraceae</taxon>
        <taxon>Leptospira</taxon>
    </lineage>
</organism>
<dbReference type="Proteomes" id="UP000012220">
    <property type="component" value="Unassembled WGS sequence"/>
</dbReference>
<reference evidence="1 2" key="1">
    <citation type="submission" date="2013-02" db="EMBL/GenBank/DDBJ databases">
        <authorList>
            <person name="Harkins D.M."/>
            <person name="Durkin A.S."/>
            <person name="Brinkac L.M."/>
            <person name="Haft D.H."/>
            <person name="Selengut J.D."/>
            <person name="Sanka R."/>
            <person name="DePew J."/>
            <person name="Purushe J."/>
            <person name="Picardeau M."/>
            <person name="Werts C."/>
            <person name="Goarant C."/>
            <person name="Vinetz J.M."/>
            <person name="Sutton G.G."/>
            <person name="Nierman W.C."/>
            <person name="Fouts D.E."/>
        </authorList>
    </citation>
    <scope>NUCLEOTIDE SEQUENCE [LARGE SCALE GENOMIC DNA]</scope>
    <source>
        <strain evidence="1 2">200703203</strain>
    </source>
</reference>
<dbReference type="InterPro" id="IPR009387">
    <property type="entry name" value="HigB-2"/>
</dbReference>
<proteinExistence type="predicted"/>
<gene>
    <name evidence="1" type="ORF">LEP1GSC115_4845</name>
</gene>
<dbReference type="AlphaFoldDB" id="N1U9D2"/>
<dbReference type="PIRSF" id="PIRSF039032">
    <property type="entry name" value="HigB-2"/>
    <property type="match status" value="1"/>
</dbReference>